<protein>
    <recommendedName>
        <fullName evidence="1">Pyrrolo-quinoline quinone repeat domain-containing protein</fullName>
    </recommendedName>
</protein>
<feature type="domain" description="Pyrrolo-quinoline quinone repeat" evidence="1">
    <location>
        <begin position="12"/>
        <end position="112"/>
    </location>
</feature>
<accession>A0A402AYN3</accession>
<dbReference type="Gene3D" id="2.130.10.10">
    <property type="entry name" value="YVTN repeat-like/Quinoprotein amine dehydrogenase"/>
    <property type="match status" value="1"/>
</dbReference>
<dbReference type="PANTHER" id="PTHR34512:SF30">
    <property type="entry name" value="OUTER MEMBRANE PROTEIN ASSEMBLY FACTOR BAMB"/>
    <property type="match status" value="1"/>
</dbReference>
<dbReference type="InterPro" id="IPR015943">
    <property type="entry name" value="WD40/YVTN_repeat-like_dom_sf"/>
</dbReference>
<evidence type="ECO:0000259" key="1">
    <source>
        <dbReference type="Pfam" id="PF13360"/>
    </source>
</evidence>
<evidence type="ECO:0000313" key="3">
    <source>
        <dbReference type="Proteomes" id="UP000287188"/>
    </source>
</evidence>
<dbReference type="Pfam" id="PF13360">
    <property type="entry name" value="PQQ_2"/>
    <property type="match status" value="2"/>
</dbReference>
<sequence>MKDNIVYSGSYALRAQDGKALWRVAINQDADGTLSLQALVDNTIYANTQNHIYAIDARNGKILWRSAPDESEPISGPLVVSDQRIFVGTLGSIGSPDAGSFYALDANSGKVLRNYHLHFYQGAVVQNGNIYIGAQNLYALNKQTGSVLWVKQLAGQGTGMSVSPGNVLYINADGTYALNSMNGKVLWHESLGSSPSVYFVPPVVVSGVVYLASIDGQGRSILYALNASNGTEYWHSNYPYQLEPLTVA</sequence>
<dbReference type="AlphaFoldDB" id="A0A402AYN3"/>
<dbReference type="EMBL" id="BIFS01000002">
    <property type="protein sequence ID" value="GCE24173.1"/>
    <property type="molecule type" value="Genomic_DNA"/>
</dbReference>
<reference evidence="3" key="1">
    <citation type="submission" date="2018-12" db="EMBL/GenBank/DDBJ databases">
        <title>Tengunoibacter tsumagoiensis gen. nov., sp. nov., Dictyobacter kobayashii sp. nov., D. alpinus sp. nov., and D. joshuensis sp. nov. and description of Dictyobacteraceae fam. nov. within the order Ktedonobacterales isolated from Tengu-no-mugimeshi.</title>
        <authorList>
            <person name="Wang C.M."/>
            <person name="Zheng Y."/>
            <person name="Sakai Y."/>
            <person name="Toyoda A."/>
            <person name="Minakuchi Y."/>
            <person name="Abe K."/>
            <person name="Yokota A."/>
            <person name="Yabe S."/>
        </authorList>
    </citation>
    <scope>NUCLEOTIDE SEQUENCE [LARGE SCALE GENOMIC DNA]</scope>
    <source>
        <strain evidence="3">Uno11</strain>
    </source>
</reference>
<dbReference type="Gene3D" id="2.40.128.630">
    <property type="match status" value="1"/>
</dbReference>
<gene>
    <name evidence="2" type="ORF">KDK_79730</name>
</gene>
<feature type="domain" description="Pyrrolo-quinoline quinone repeat" evidence="1">
    <location>
        <begin position="135"/>
        <end position="236"/>
    </location>
</feature>
<dbReference type="SMART" id="SM00564">
    <property type="entry name" value="PQQ"/>
    <property type="match status" value="5"/>
</dbReference>
<comment type="caution">
    <text evidence="2">The sequence shown here is derived from an EMBL/GenBank/DDBJ whole genome shotgun (WGS) entry which is preliminary data.</text>
</comment>
<name>A0A402AYN3_9CHLR</name>
<proteinExistence type="predicted"/>
<organism evidence="2 3">
    <name type="scientific">Dictyobacter kobayashii</name>
    <dbReference type="NCBI Taxonomy" id="2014872"/>
    <lineage>
        <taxon>Bacteria</taxon>
        <taxon>Bacillati</taxon>
        <taxon>Chloroflexota</taxon>
        <taxon>Ktedonobacteria</taxon>
        <taxon>Ktedonobacterales</taxon>
        <taxon>Dictyobacteraceae</taxon>
        <taxon>Dictyobacter</taxon>
    </lineage>
</organism>
<dbReference type="InterPro" id="IPR018391">
    <property type="entry name" value="PQQ_b-propeller_rpt"/>
</dbReference>
<dbReference type="InterPro" id="IPR011047">
    <property type="entry name" value="Quinoprotein_ADH-like_sf"/>
</dbReference>
<keyword evidence="3" id="KW-1185">Reference proteome</keyword>
<evidence type="ECO:0000313" key="2">
    <source>
        <dbReference type="EMBL" id="GCE24173.1"/>
    </source>
</evidence>
<dbReference type="SUPFAM" id="SSF50998">
    <property type="entry name" value="Quinoprotein alcohol dehydrogenase-like"/>
    <property type="match status" value="1"/>
</dbReference>
<dbReference type="PANTHER" id="PTHR34512">
    <property type="entry name" value="CELL SURFACE PROTEIN"/>
    <property type="match status" value="1"/>
</dbReference>
<dbReference type="InterPro" id="IPR002372">
    <property type="entry name" value="PQQ_rpt_dom"/>
</dbReference>
<dbReference type="Proteomes" id="UP000287188">
    <property type="component" value="Unassembled WGS sequence"/>
</dbReference>